<name>A0A645E9B6_9ZZZZ</name>
<comment type="caution">
    <text evidence="1">The sequence shown here is derived from an EMBL/GenBank/DDBJ whole genome shotgun (WGS) entry which is preliminary data.</text>
</comment>
<gene>
    <name evidence="1" type="ORF">SDC9_144405</name>
</gene>
<sequence>MFFAKTDTGMTSQFVVLLNGQLLTFVAVTEELKPYKLDLPGGPYPVGSVSLNNLGTSSIYIRNLTTK</sequence>
<accession>A0A645E9B6</accession>
<proteinExistence type="predicted"/>
<dbReference type="EMBL" id="VSSQ01043539">
    <property type="protein sequence ID" value="MPM97232.1"/>
    <property type="molecule type" value="Genomic_DNA"/>
</dbReference>
<organism evidence="1">
    <name type="scientific">bioreactor metagenome</name>
    <dbReference type="NCBI Taxonomy" id="1076179"/>
    <lineage>
        <taxon>unclassified sequences</taxon>
        <taxon>metagenomes</taxon>
        <taxon>ecological metagenomes</taxon>
    </lineage>
</organism>
<protein>
    <submittedName>
        <fullName evidence="1">Uncharacterized protein</fullName>
    </submittedName>
</protein>
<evidence type="ECO:0000313" key="1">
    <source>
        <dbReference type="EMBL" id="MPM97232.1"/>
    </source>
</evidence>
<dbReference type="AlphaFoldDB" id="A0A645E9B6"/>
<reference evidence="1" key="1">
    <citation type="submission" date="2019-08" db="EMBL/GenBank/DDBJ databases">
        <authorList>
            <person name="Kucharzyk K."/>
            <person name="Murdoch R.W."/>
            <person name="Higgins S."/>
            <person name="Loffler F."/>
        </authorList>
    </citation>
    <scope>NUCLEOTIDE SEQUENCE</scope>
</reference>